<evidence type="ECO:0000313" key="3">
    <source>
        <dbReference type="EMBL" id="WPK11001.1"/>
    </source>
</evidence>
<dbReference type="CDD" id="cd13399">
    <property type="entry name" value="Slt35-like"/>
    <property type="match status" value="1"/>
</dbReference>
<dbReference type="EMBL" id="CP137624">
    <property type="protein sequence ID" value="WPK11001.1"/>
    <property type="molecule type" value="Genomic_DNA"/>
</dbReference>
<feature type="transmembrane region" description="Helical" evidence="1">
    <location>
        <begin position="20"/>
        <end position="40"/>
    </location>
</feature>
<organism evidence="3 4">
    <name type="scientific">Lysinibacillus louembei</name>
    <dbReference type="NCBI Taxonomy" id="1470088"/>
    <lineage>
        <taxon>Bacteria</taxon>
        <taxon>Bacillati</taxon>
        <taxon>Bacillota</taxon>
        <taxon>Bacilli</taxon>
        <taxon>Bacillales</taxon>
        <taxon>Bacillaceae</taxon>
        <taxon>Lysinibacillus</taxon>
    </lineage>
</organism>
<sequence>MAKKNKGKKDPLLSQKIQIWIIVLLVPVAITVYFFVYLAWKELQLIPTFQATVEEEEASQVPPNFDLDIPMEYIPIYLAAEEKYGVPWTLLAAHHRVETRFSTMSTLVSPVGAEGHMQFMPCTFVGWKHPTCTGLGQGEITKEEKMNPKMIKKYGGYGVDANNDGIADPYDIEDAIYSAANFLAKAGVAKGELKKAIYQYNHSAQYVEDILFYYKQYREHSEELERVALQEANAKK</sequence>
<evidence type="ECO:0000256" key="1">
    <source>
        <dbReference type="SAM" id="Phobius"/>
    </source>
</evidence>
<dbReference type="Pfam" id="PF13406">
    <property type="entry name" value="SLT_2"/>
    <property type="match status" value="1"/>
</dbReference>
<keyword evidence="1" id="KW-0472">Membrane</keyword>
<accession>A0ABZ0RVF1</accession>
<protein>
    <submittedName>
        <fullName evidence="3">Lytic transglycosylase domain-containing protein</fullName>
    </submittedName>
</protein>
<reference evidence="3 4" key="1">
    <citation type="submission" date="2023-09" db="EMBL/GenBank/DDBJ databases">
        <authorList>
            <person name="Page C.A."/>
            <person name="Perez-Diaz I.M."/>
        </authorList>
    </citation>
    <scope>NUCLEOTIDE SEQUENCE [LARGE SCALE GENOMIC DNA]</scope>
    <source>
        <strain evidence="3 4">Ll15</strain>
    </source>
</reference>
<dbReference type="SUPFAM" id="SSF53955">
    <property type="entry name" value="Lysozyme-like"/>
    <property type="match status" value="1"/>
</dbReference>
<dbReference type="InterPro" id="IPR031304">
    <property type="entry name" value="SLT_2"/>
</dbReference>
<dbReference type="Proteomes" id="UP001322664">
    <property type="component" value="Chromosome"/>
</dbReference>
<feature type="domain" description="Transglycosylase SLT" evidence="2">
    <location>
        <begin position="152"/>
        <end position="192"/>
    </location>
</feature>
<evidence type="ECO:0000313" key="4">
    <source>
        <dbReference type="Proteomes" id="UP001322664"/>
    </source>
</evidence>
<evidence type="ECO:0000259" key="2">
    <source>
        <dbReference type="Pfam" id="PF13406"/>
    </source>
</evidence>
<keyword evidence="1" id="KW-1133">Transmembrane helix</keyword>
<keyword evidence="4" id="KW-1185">Reference proteome</keyword>
<dbReference type="RefSeq" id="WP_319836105.1">
    <property type="nucleotide sequence ID" value="NZ_CP137624.1"/>
</dbReference>
<dbReference type="Gene3D" id="1.10.530.10">
    <property type="match status" value="1"/>
</dbReference>
<keyword evidence="1" id="KW-0812">Transmembrane</keyword>
<proteinExistence type="predicted"/>
<dbReference type="InterPro" id="IPR023346">
    <property type="entry name" value="Lysozyme-like_dom_sf"/>
</dbReference>
<gene>
    <name evidence="3" type="ORF">R6U77_14045</name>
</gene>
<name>A0ABZ0RVF1_9BACI</name>